<gene>
    <name evidence="4" type="primary">LOC107433753</name>
</gene>
<dbReference type="Pfam" id="PF05678">
    <property type="entry name" value="VQ"/>
    <property type="match status" value="1"/>
</dbReference>
<reference evidence="4" key="2">
    <citation type="submission" date="2025-08" db="UniProtKB">
        <authorList>
            <consortium name="RefSeq"/>
        </authorList>
    </citation>
    <scope>IDENTIFICATION</scope>
    <source>
        <tissue evidence="4">Seedling</tissue>
    </source>
</reference>
<organism evidence="3 4">
    <name type="scientific">Ziziphus jujuba</name>
    <name type="common">Chinese jujube</name>
    <name type="synonym">Ziziphus sativa</name>
    <dbReference type="NCBI Taxonomy" id="326968"/>
    <lineage>
        <taxon>Eukaryota</taxon>
        <taxon>Viridiplantae</taxon>
        <taxon>Streptophyta</taxon>
        <taxon>Embryophyta</taxon>
        <taxon>Tracheophyta</taxon>
        <taxon>Spermatophyta</taxon>
        <taxon>Magnoliopsida</taxon>
        <taxon>eudicotyledons</taxon>
        <taxon>Gunneridae</taxon>
        <taxon>Pentapetalae</taxon>
        <taxon>rosids</taxon>
        <taxon>fabids</taxon>
        <taxon>Rosales</taxon>
        <taxon>Rhamnaceae</taxon>
        <taxon>Paliureae</taxon>
        <taxon>Ziziphus</taxon>
    </lineage>
</organism>
<evidence type="ECO:0000313" key="3">
    <source>
        <dbReference type="Proteomes" id="UP001652623"/>
    </source>
</evidence>
<feature type="compositionally biased region" description="Polar residues" evidence="1">
    <location>
        <begin position="75"/>
        <end position="85"/>
    </location>
</feature>
<dbReference type="InterPro" id="IPR008889">
    <property type="entry name" value="VQ"/>
</dbReference>
<dbReference type="PANTHER" id="PTHR33143">
    <property type="entry name" value="F16F4.1 PROTEIN-RELATED"/>
    <property type="match status" value="1"/>
</dbReference>
<dbReference type="PANTHER" id="PTHR33143:SF3">
    <property type="entry name" value="VQ MOTIF-CONTAINING PROTEIN 17-RELATED"/>
    <property type="match status" value="1"/>
</dbReference>
<dbReference type="RefSeq" id="XP_060668486.1">
    <property type="nucleotide sequence ID" value="XM_060812503.1"/>
</dbReference>
<sequence>MEKLMKTQSVAPSSANSTKLAMHKDSHVISKFKPKIRIIHVFTPEIIKTDAENFRELVQNLTGNKPHADKVSGGTMRSKTTSGTSAPRKKMEEQKKDEFTRLQNGELIKEEIEELWRGEKINSFLDGFSDLDGFIEELNQFHSLPLRSSLMDVFEDPKWMSKERCESLWPKAKIFNPGPFGV</sequence>
<accession>A0ABM3ZVH5</accession>
<protein>
    <submittedName>
        <fullName evidence="4">VQ motif-containing protein 17 isoform X1</fullName>
    </submittedName>
</protein>
<dbReference type="Proteomes" id="UP001652623">
    <property type="component" value="Chromosome 1"/>
</dbReference>
<evidence type="ECO:0000259" key="2">
    <source>
        <dbReference type="Pfam" id="PF05678"/>
    </source>
</evidence>
<keyword evidence="3" id="KW-1185">Reference proteome</keyword>
<reference evidence="3" key="1">
    <citation type="submission" date="2025-05" db="UniProtKB">
        <authorList>
            <consortium name="RefSeq"/>
        </authorList>
    </citation>
    <scope>NUCLEOTIDE SEQUENCE [LARGE SCALE GENOMIC DNA]</scope>
</reference>
<feature type="region of interest" description="Disordered" evidence="1">
    <location>
        <begin position="64"/>
        <end position="97"/>
    </location>
</feature>
<proteinExistence type="predicted"/>
<evidence type="ECO:0000313" key="4">
    <source>
        <dbReference type="RefSeq" id="XP_060668486.1"/>
    </source>
</evidence>
<feature type="domain" description="VQ" evidence="2">
    <location>
        <begin position="42"/>
        <end position="67"/>
    </location>
</feature>
<evidence type="ECO:0000256" key="1">
    <source>
        <dbReference type="SAM" id="MobiDB-lite"/>
    </source>
</evidence>
<name>A0ABM3ZVH5_ZIZJJ</name>
<dbReference type="InterPro" id="IPR039607">
    <property type="entry name" value="VQ_8/17/18/20/21/25"/>
</dbReference>
<dbReference type="GeneID" id="107433753"/>